<organism evidence="2 3">
    <name type="scientific">Acrasis kona</name>
    <dbReference type="NCBI Taxonomy" id="1008807"/>
    <lineage>
        <taxon>Eukaryota</taxon>
        <taxon>Discoba</taxon>
        <taxon>Heterolobosea</taxon>
        <taxon>Tetramitia</taxon>
        <taxon>Eutetramitia</taxon>
        <taxon>Acrasidae</taxon>
        <taxon>Acrasis</taxon>
    </lineage>
</organism>
<comment type="caution">
    <text evidence="2">The sequence shown here is derived from an EMBL/GenBank/DDBJ whole genome shotgun (WGS) entry which is preliminary data.</text>
</comment>
<sequence>MIYRIRSKADEFLAPANFLKKVTLKKGEELLGIPHQEAVLQFADDELETDDAKDKDYIP</sequence>
<proteinExistence type="predicted"/>
<dbReference type="AlphaFoldDB" id="A0AAW2YN74"/>
<reference evidence="2 3" key="1">
    <citation type="submission" date="2024-03" db="EMBL/GenBank/DDBJ databases">
        <title>The Acrasis kona genome and developmental transcriptomes reveal deep origins of eukaryotic multicellular pathways.</title>
        <authorList>
            <person name="Sheikh S."/>
            <person name="Fu C.-J."/>
            <person name="Brown M.W."/>
            <person name="Baldauf S.L."/>
        </authorList>
    </citation>
    <scope>NUCLEOTIDE SEQUENCE [LARGE SCALE GENOMIC DNA]</scope>
    <source>
        <strain evidence="2 3">ATCC MYA-3509</strain>
    </source>
</reference>
<protein>
    <submittedName>
        <fullName evidence="2">Uncharacterized protein</fullName>
    </submittedName>
</protein>
<keyword evidence="3" id="KW-1185">Reference proteome</keyword>
<dbReference type="Proteomes" id="UP001431209">
    <property type="component" value="Unassembled WGS sequence"/>
</dbReference>
<accession>A0AAW2YN74</accession>
<evidence type="ECO:0000313" key="1">
    <source>
        <dbReference type="EMBL" id="KAL0478435.1"/>
    </source>
</evidence>
<evidence type="ECO:0000313" key="3">
    <source>
        <dbReference type="Proteomes" id="UP001431209"/>
    </source>
</evidence>
<dbReference type="EMBL" id="JAOPGA020000390">
    <property type="protein sequence ID" value="KAL0478435.1"/>
    <property type="molecule type" value="Genomic_DNA"/>
</dbReference>
<dbReference type="EMBL" id="JAOPGA020000455">
    <property type="protein sequence ID" value="KAL0478655.1"/>
    <property type="molecule type" value="Genomic_DNA"/>
</dbReference>
<name>A0AAW2YN74_9EUKA</name>
<gene>
    <name evidence="2" type="ORF">AKO1_002093</name>
    <name evidence="1" type="ORF">AKO1_008514</name>
</gene>
<evidence type="ECO:0000313" key="2">
    <source>
        <dbReference type="EMBL" id="KAL0478655.1"/>
    </source>
</evidence>